<feature type="transmembrane region" description="Helical" evidence="1">
    <location>
        <begin position="192"/>
        <end position="213"/>
    </location>
</feature>
<dbReference type="InterPro" id="IPR002541">
    <property type="entry name" value="Cyt_c_assembly"/>
</dbReference>
<reference evidence="3" key="1">
    <citation type="journal article" date="2014" name="Genome Biol. Evol.">
        <title>Pangenome evidence for extensive interdomain horizontal transfer affecting lineage core and shell genes in uncultured planktonic thaumarchaeota and euryarchaeota.</title>
        <authorList>
            <person name="Deschamps P."/>
            <person name="Zivanovic Y."/>
            <person name="Moreira D."/>
            <person name="Rodriguez-Valera F."/>
            <person name="Lopez-Garcia P."/>
        </authorList>
    </citation>
    <scope>NUCLEOTIDE SEQUENCE</scope>
</reference>
<evidence type="ECO:0000256" key="1">
    <source>
        <dbReference type="SAM" id="Phobius"/>
    </source>
</evidence>
<protein>
    <submittedName>
        <fullName evidence="3">Cytochrome c assembly protein (CcmC)</fullName>
    </submittedName>
</protein>
<feature type="transmembrane region" description="Helical" evidence="1">
    <location>
        <begin position="53"/>
        <end position="73"/>
    </location>
</feature>
<dbReference type="InterPro" id="IPR003557">
    <property type="entry name" value="Cyt_c_biogenesis_CcmC"/>
</dbReference>
<keyword evidence="1" id="KW-1133">Transmembrane helix</keyword>
<accession>A0A075FRY0</accession>
<dbReference type="PRINTS" id="PR01386">
    <property type="entry name" value="CCMCBIOGNSIS"/>
</dbReference>
<keyword evidence="1" id="KW-0472">Membrane</keyword>
<feature type="transmembrane region" description="Helical" evidence="1">
    <location>
        <begin position="120"/>
        <end position="138"/>
    </location>
</feature>
<proteinExistence type="predicted"/>
<name>A0A075FRY0_9EURY</name>
<dbReference type="GO" id="GO:0017004">
    <property type="term" value="P:cytochrome complex assembly"/>
    <property type="evidence" value="ECO:0007669"/>
    <property type="project" value="InterPro"/>
</dbReference>
<evidence type="ECO:0000313" key="3">
    <source>
        <dbReference type="EMBL" id="AIE94083.1"/>
    </source>
</evidence>
<keyword evidence="1" id="KW-0812">Transmembrane</keyword>
<feature type="domain" description="Cytochrome c assembly protein" evidence="2">
    <location>
        <begin position="19"/>
        <end position="173"/>
    </location>
</feature>
<dbReference type="GO" id="GO:0016020">
    <property type="term" value="C:membrane"/>
    <property type="evidence" value="ECO:0007669"/>
    <property type="project" value="InterPro"/>
</dbReference>
<evidence type="ECO:0000259" key="2">
    <source>
        <dbReference type="Pfam" id="PF01578"/>
    </source>
</evidence>
<dbReference type="EMBL" id="KF900413">
    <property type="protein sequence ID" value="AIE94083.1"/>
    <property type="molecule type" value="Genomic_DNA"/>
</dbReference>
<organism evidence="3">
    <name type="scientific">uncultured marine group II/III euryarchaeote AD1000_43_D04</name>
    <dbReference type="NCBI Taxonomy" id="1457771"/>
    <lineage>
        <taxon>Archaea</taxon>
        <taxon>Methanobacteriati</taxon>
        <taxon>Methanobacteriota</taxon>
        <taxon>environmental samples</taxon>
    </lineage>
</organism>
<sequence>MRSLRATGVTLTALGLSGAAATLLLGLLWAPSVDPEAWNAPEAYRILFWHVPFAWSSFIAFSVLFIGSVAWYARRSELGWRLICTGSDLGLLFGLGVVISGPIWGSAEWGVPWDWGDLRLNTYGLLTAVALFLVLARNSQPDGHDTRDTIASVGLFGFALVPITALATTWYQERHPGIIIVETEEAGLAPEILMVLVLGFVSFFVLFAGFAILSDSLHQMESRLSGLQHRLDEEAIH</sequence>
<feature type="transmembrane region" description="Helical" evidence="1">
    <location>
        <begin position="150"/>
        <end position="172"/>
    </location>
</feature>
<gene>
    <name evidence="3" type="primary">ccmC</name>
</gene>
<dbReference type="AlphaFoldDB" id="A0A075FRY0"/>
<dbReference type="GO" id="GO:0015232">
    <property type="term" value="F:heme transmembrane transporter activity"/>
    <property type="evidence" value="ECO:0007669"/>
    <property type="project" value="InterPro"/>
</dbReference>
<feature type="transmembrane region" description="Helical" evidence="1">
    <location>
        <begin position="80"/>
        <end position="100"/>
    </location>
</feature>
<dbReference type="Pfam" id="PF01578">
    <property type="entry name" value="Cytochrom_C_asm"/>
    <property type="match status" value="1"/>
</dbReference>
<dbReference type="GO" id="GO:0020037">
    <property type="term" value="F:heme binding"/>
    <property type="evidence" value="ECO:0007669"/>
    <property type="project" value="InterPro"/>
</dbReference>